<dbReference type="AlphaFoldDB" id="A0AAW3FG14"/>
<organism evidence="3 4">
    <name type="scientific">Prevotella histicola JCM 15637 = DNF00424</name>
    <dbReference type="NCBI Taxonomy" id="1236504"/>
    <lineage>
        <taxon>Bacteria</taxon>
        <taxon>Pseudomonadati</taxon>
        <taxon>Bacteroidota</taxon>
        <taxon>Bacteroidia</taxon>
        <taxon>Bacteroidales</taxon>
        <taxon>Prevotellaceae</taxon>
        <taxon>Prevotella</taxon>
    </lineage>
</organism>
<reference evidence="3 4" key="1">
    <citation type="submission" date="2014-07" db="EMBL/GenBank/DDBJ databases">
        <authorList>
            <person name="McCorrison J."/>
            <person name="Sanka R."/>
            <person name="Torralba M."/>
            <person name="Gillis M."/>
            <person name="Haft D.H."/>
            <person name="Methe B."/>
            <person name="Sutton G."/>
            <person name="Nelson K.E."/>
        </authorList>
    </citation>
    <scope>NUCLEOTIDE SEQUENCE [LARGE SCALE GENOMIC DNA]</scope>
    <source>
        <strain evidence="3 4">DNF00424</strain>
    </source>
</reference>
<comment type="caution">
    <text evidence="3">The sequence shown here is derived from an EMBL/GenBank/DDBJ whole genome shotgun (WGS) entry which is preliminary data.</text>
</comment>
<evidence type="ECO:0000259" key="2">
    <source>
        <dbReference type="Pfam" id="PF20469"/>
    </source>
</evidence>
<dbReference type="EMBL" id="JRNJ01000053">
    <property type="protein sequence ID" value="KGF27445.1"/>
    <property type="molecule type" value="Genomic_DNA"/>
</dbReference>
<evidence type="ECO:0000313" key="4">
    <source>
        <dbReference type="Proteomes" id="UP000029533"/>
    </source>
</evidence>
<evidence type="ECO:0000313" key="3">
    <source>
        <dbReference type="EMBL" id="KGF27445.1"/>
    </source>
</evidence>
<dbReference type="InterPro" id="IPR041685">
    <property type="entry name" value="AAA_GajA/Old/RecF-like"/>
</dbReference>
<dbReference type="CDD" id="cd01026">
    <property type="entry name" value="TOPRIM_OLD"/>
    <property type="match status" value="1"/>
</dbReference>
<dbReference type="RefSeq" id="WP_036869847.1">
    <property type="nucleotide sequence ID" value="NZ_JRNJ01000053.1"/>
</dbReference>
<dbReference type="InterPro" id="IPR027417">
    <property type="entry name" value="P-loop_NTPase"/>
</dbReference>
<gene>
    <name evidence="3" type="ORF">HMPREF2132_05880</name>
</gene>
<dbReference type="Proteomes" id="UP000029533">
    <property type="component" value="Unassembled WGS sequence"/>
</dbReference>
<feature type="domain" description="OLD protein-like TOPRIM" evidence="2">
    <location>
        <begin position="435"/>
        <end position="502"/>
    </location>
</feature>
<dbReference type="Pfam" id="PF20469">
    <property type="entry name" value="OLD-like_TOPRIM"/>
    <property type="match status" value="1"/>
</dbReference>
<dbReference type="PANTHER" id="PTHR43581:SF4">
    <property type="entry name" value="ATP_GTP PHOSPHATASE"/>
    <property type="match status" value="1"/>
</dbReference>
<name>A0AAW3FG14_9BACT</name>
<sequence>MHISSLSIRNFRNFRSAKLKFTKGINTIIGENGSGKTNLFYALRILLDNTLPRHISFYETDFNRSLGTWKGHWLIISIVFEDLDASEEAQALAIHAFGQMKQESKGSYSIYFRPKKEFRKEFYDYSLSEDKNIEGLKDIQNRLTIEDYETVYLCRGEADFSDDENYRRYVGDFDKIEFPNPDDMEKLAFGTPLPSVISIHNEVSCTFIKALRDVESDLRSYANNPLLNLLRGREKTVKIAKQNEIIESIDNLNEQISSLDEVKEIRRGVDKSIKDAVGTTYAPNIDIRSELPNEMERLFQSLKLWVGDPDDLGYKGKIWELSLGGANLIYLSLKLLEYEKVKSEKIANFLFIEEPEAHIHTHIQKTLFNNLKENKTQVIISTHSTHISSVSKISSVNILARESQRSLVFYPAHKLKKDQTIRVERYLDAVRSNLLFAKGVVLVEGDAEQVLIPEMFKKVFGLSLDEIGVSLINIGSTGFENIAQIFHADRIQKHCSILTDNDQSIIPLPDEPDTDDDYQKHCRKSQESGLERKKRLTDFCNGNSFLKLFFAKHTFEVDLLMNDNSYEYVQCLKNIYQQDKYIKQSESKLENKSVEIAGKEVLRIADKVGKGWLALLVAEELVYNTYIPDYILDAIAFAAYSLNESSKVKAILYRLMVLSENDNNNYQEEASKFLKEGKSEETIINEFCDTFQDDQLTKFLKLL</sequence>
<dbReference type="SUPFAM" id="SSF52540">
    <property type="entry name" value="P-loop containing nucleoside triphosphate hydrolases"/>
    <property type="match status" value="1"/>
</dbReference>
<protein>
    <submittedName>
        <fullName evidence="3">Chromosome segregation protein SMC</fullName>
    </submittedName>
</protein>
<dbReference type="Pfam" id="PF13175">
    <property type="entry name" value="AAA_15"/>
    <property type="match status" value="1"/>
</dbReference>
<accession>A0AAW3FG14</accession>
<feature type="domain" description="Endonuclease GajA/Old nuclease/RecF-like AAA" evidence="1">
    <location>
        <begin position="1"/>
        <end position="387"/>
    </location>
</feature>
<evidence type="ECO:0000259" key="1">
    <source>
        <dbReference type="Pfam" id="PF13175"/>
    </source>
</evidence>
<proteinExistence type="predicted"/>
<dbReference type="PANTHER" id="PTHR43581">
    <property type="entry name" value="ATP/GTP PHOSPHATASE"/>
    <property type="match status" value="1"/>
</dbReference>
<dbReference type="InterPro" id="IPR034139">
    <property type="entry name" value="TOPRIM_OLD"/>
</dbReference>
<dbReference type="Gene3D" id="3.40.50.300">
    <property type="entry name" value="P-loop containing nucleotide triphosphate hydrolases"/>
    <property type="match status" value="1"/>
</dbReference>
<dbReference type="InterPro" id="IPR051396">
    <property type="entry name" value="Bact_Antivir_Def_Nuclease"/>
</dbReference>